<evidence type="ECO:0000256" key="5">
    <source>
        <dbReference type="ARBA" id="ARBA00022692"/>
    </source>
</evidence>
<feature type="transmembrane region" description="Helical" evidence="8">
    <location>
        <begin position="99"/>
        <end position="116"/>
    </location>
</feature>
<evidence type="ECO:0000259" key="9">
    <source>
        <dbReference type="Pfam" id="PF00892"/>
    </source>
</evidence>
<keyword evidence="3" id="KW-0813">Transport</keyword>
<evidence type="ECO:0000256" key="4">
    <source>
        <dbReference type="ARBA" id="ARBA00022475"/>
    </source>
</evidence>
<protein>
    <submittedName>
        <fullName evidence="10">EamA-like transporter family protein</fullName>
    </submittedName>
</protein>
<dbReference type="InterPro" id="IPR000620">
    <property type="entry name" value="EamA_dom"/>
</dbReference>
<comment type="subcellular location">
    <subcellularLocation>
        <location evidence="1">Cell membrane</location>
        <topology evidence="1">Multi-pass membrane protein</topology>
    </subcellularLocation>
</comment>
<evidence type="ECO:0000256" key="2">
    <source>
        <dbReference type="ARBA" id="ARBA00007362"/>
    </source>
</evidence>
<dbReference type="AlphaFoldDB" id="A0A0N0GLK3"/>
<evidence type="ECO:0000256" key="8">
    <source>
        <dbReference type="SAM" id="Phobius"/>
    </source>
</evidence>
<feature type="transmembrane region" description="Helical" evidence="8">
    <location>
        <begin position="206"/>
        <end position="227"/>
    </location>
</feature>
<dbReference type="PANTHER" id="PTHR32322:SF2">
    <property type="entry name" value="EAMA DOMAIN-CONTAINING PROTEIN"/>
    <property type="match status" value="1"/>
</dbReference>
<dbReference type="Pfam" id="PF00892">
    <property type="entry name" value="EamA"/>
    <property type="match status" value="1"/>
</dbReference>
<feature type="domain" description="EamA" evidence="9">
    <location>
        <begin position="3"/>
        <end position="139"/>
    </location>
</feature>
<dbReference type="InterPro" id="IPR004626">
    <property type="entry name" value="RarD"/>
</dbReference>
<keyword evidence="7 8" id="KW-0472">Membrane</keyword>
<dbReference type="PANTHER" id="PTHR32322">
    <property type="entry name" value="INNER MEMBRANE TRANSPORTER"/>
    <property type="match status" value="1"/>
</dbReference>
<keyword evidence="6 8" id="KW-1133">Transmembrane helix</keyword>
<reference evidence="10 11" key="1">
    <citation type="submission" date="2015-07" db="EMBL/GenBank/DDBJ databases">
        <title>Draft genome sequence of the Amantichitinum ursilacus IGB-41, a new chitin-degrading bacterium.</title>
        <authorList>
            <person name="Kirstahler P."/>
            <person name="Guenther M."/>
            <person name="Grumaz C."/>
            <person name="Rupp S."/>
            <person name="Zibek S."/>
            <person name="Sohn K."/>
        </authorList>
    </citation>
    <scope>NUCLEOTIDE SEQUENCE [LARGE SCALE GENOMIC DNA]</scope>
    <source>
        <strain evidence="10 11">IGB-41</strain>
    </source>
</reference>
<dbReference type="EMBL" id="LAQT01000033">
    <property type="protein sequence ID" value="KPC49966.1"/>
    <property type="molecule type" value="Genomic_DNA"/>
</dbReference>
<feature type="transmembrane region" description="Helical" evidence="8">
    <location>
        <begin position="263"/>
        <end position="280"/>
    </location>
</feature>
<dbReference type="InterPro" id="IPR050638">
    <property type="entry name" value="AA-Vitamin_Transporters"/>
</dbReference>
<feature type="transmembrane region" description="Helical" evidence="8">
    <location>
        <begin position="239"/>
        <end position="257"/>
    </location>
</feature>
<accession>A0A0N0GLK3</accession>
<feature type="transmembrane region" description="Helical" evidence="8">
    <location>
        <begin position="146"/>
        <end position="162"/>
    </location>
</feature>
<organism evidence="10 11">
    <name type="scientific">Amantichitinum ursilacus</name>
    <dbReference type="NCBI Taxonomy" id="857265"/>
    <lineage>
        <taxon>Bacteria</taxon>
        <taxon>Pseudomonadati</taxon>
        <taxon>Pseudomonadota</taxon>
        <taxon>Betaproteobacteria</taxon>
        <taxon>Neisseriales</taxon>
        <taxon>Chitinibacteraceae</taxon>
        <taxon>Amantichitinum</taxon>
    </lineage>
</organism>
<feature type="transmembrane region" description="Helical" evidence="8">
    <location>
        <begin position="67"/>
        <end position="87"/>
    </location>
</feature>
<dbReference type="RefSeq" id="WP_053939379.1">
    <property type="nucleotide sequence ID" value="NZ_LAQT01000033.1"/>
</dbReference>
<gene>
    <name evidence="10" type="ORF">WG78_18960</name>
</gene>
<evidence type="ECO:0000256" key="7">
    <source>
        <dbReference type="ARBA" id="ARBA00023136"/>
    </source>
</evidence>
<keyword evidence="5 8" id="KW-0812">Transmembrane</keyword>
<keyword evidence="11" id="KW-1185">Reference proteome</keyword>
<keyword evidence="4" id="KW-1003">Cell membrane</keyword>
<sequence length="294" mass="32386">MQTGVAFAALAYLLWGLLPIYLKTLQGVSPAEVLMCRIAWSLVFLALILAMRKHWRWLRPALRQPGLMPRIACTALFLSANWFIYIWAVANNRVIDASLGYFITPLVNVLLGVLVLRERLRAGQWLAVAIAATGVVWLTWQAGTLPWISLGLACTFGIYGLLRKTNPVGALEGLTLETLVLFPFALIWLLVLALQGHSMMVNAPVSLQALLVLAGPVTAVPLLLFALGAKRIPLSTLGLLQYVAPTVQFILGAWLWHEPFDQQRLLGFAVIWLALAVYTADNLRQAKKNRAATA</sequence>
<feature type="transmembrane region" description="Helical" evidence="8">
    <location>
        <begin position="123"/>
        <end position="140"/>
    </location>
</feature>
<name>A0A0N0GLK3_9NEIS</name>
<dbReference type="NCBIfam" id="TIGR00688">
    <property type="entry name" value="rarD"/>
    <property type="match status" value="1"/>
</dbReference>
<proteinExistence type="inferred from homology"/>
<evidence type="ECO:0000256" key="6">
    <source>
        <dbReference type="ARBA" id="ARBA00022989"/>
    </source>
</evidence>
<dbReference type="SUPFAM" id="SSF103481">
    <property type="entry name" value="Multidrug resistance efflux transporter EmrE"/>
    <property type="match status" value="2"/>
</dbReference>
<evidence type="ECO:0000256" key="3">
    <source>
        <dbReference type="ARBA" id="ARBA00022448"/>
    </source>
</evidence>
<dbReference type="GO" id="GO:0005886">
    <property type="term" value="C:plasma membrane"/>
    <property type="evidence" value="ECO:0007669"/>
    <property type="project" value="UniProtKB-SubCell"/>
</dbReference>
<evidence type="ECO:0000256" key="1">
    <source>
        <dbReference type="ARBA" id="ARBA00004651"/>
    </source>
</evidence>
<comment type="similarity">
    <text evidence="2">Belongs to the EamA transporter family.</text>
</comment>
<dbReference type="InterPro" id="IPR037185">
    <property type="entry name" value="EmrE-like"/>
</dbReference>
<evidence type="ECO:0000313" key="10">
    <source>
        <dbReference type="EMBL" id="KPC49966.1"/>
    </source>
</evidence>
<dbReference type="OrthoDB" id="369870at2"/>
<evidence type="ECO:0000313" key="11">
    <source>
        <dbReference type="Proteomes" id="UP000037939"/>
    </source>
</evidence>
<feature type="transmembrane region" description="Helical" evidence="8">
    <location>
        <begin position="38"/>
        <end position="55"/>
    </location>
</feature>
<comment type="caution">
    <text evidence="10">The sequence shown here is derived from an EMBL/GenBank/DDBJ whole genome shotgun (WGS) entry which is preliminary data.</text>
</comment>
<feature type="transmembrane region" description="Helical" evidence="8">
    <location>
        <begin position="174"/>
        <end position="194"/>
    </location>
</feature>
<dbReference type="Proteomes" id="UP000037939">
    <property type="component" value="Unassembled WGS sequence"/>
</dbReference>